<feature type="transmembrane region" description="Helical" evidence="6">
    <location>
        <begin position="40"/>
        <end position="69"/>
    </location>
</feature>
<feature type="transmembrane region" description="Helical" evidence="6">
    <location>
        <begin position="428"/>
        <end position="446"/>
    </location>
</feature>
<evidence type="ECO:0000256" key="6">
    <source>
        <dbReference type="SAM" id="Phobius"/>
    </source>
</evidence>
<evidence type="ECO:0000256" key="4">
    <source>
        <dbReference type="ARBA" id="ARBA00022989"/>
    </source>
</evidence>
<dbReference type="PANTHER" id="PTHR42770">
    <property type="entry name" value="AMINO ACID TRANSPORTER-RELATED"/>
    <property type="match status" value="1"/>
</dbReference>
<dbReference type="Gene3D" id="1.20.1740.10">
    <property type="entry name" value="Amino acid/polyamine transporter I"/>
    <property type="match status" value="1"/>
</dbReference>
<evidence type="ECO:0000313" key="7">
    <source>
        <dbReference type="EMBL" id="ACB94227.1"/>
    </source>
</evidence>
<feature type="transmembrane region" description="Helical" evidence="6">
    <location>
        <begin position="90"/>
        <end position="110"/>
    </location>
</feature>
<gene>
    <name evidence="7" type="ordered locus">Bind_0575</name>
</gene>
<feature type="transmembrane region" description="Helical" evidence="6">
    <location>
        <begin position="370"/>
        <end position="390"/>
    </location>
</feature>
<dbReference type="PANTHER" id="PTHR42770:SF7">
    <property type="entry name" value="MEMBRANE PROTEIN"/>
    <property type="match status" value="1"/>
</dbReference>
<evidence type="ECO:0000313" key="8">
    <source>
        <dbReference type="Proteomes" id="UP000001695"/>
    </source>
</evidence>
<evidence type="ECO:0000256" key="5">
    <source>
        <dbReference type="ARBA" id="ARBA00023136"/>
    </source>
</evidence>
<dbReference type="HOGENOM" id="CLU_039037_0_0_5"/>
<dbReference type="Proteomes" id="UP000001695">
    <property type="component" value="Chromosome"/>
</dbReference>
<dbReference type="RefSeq" id="WP_012383585.1">
    <property type="nucleotide sequence ID" value="NC_010581.1"/>
</dbReference>
<feature type="transmembrane region" description="Helical" evidence="6">
    <location>
        <begin position="130"/>
        <end position="149"/>
    </location>
</feature>
<organism evidence="7 8">
    <name type="scientific">Beijerinckia indica subsp. indica (strain ATCC 9039 / DSM 1715 / NCIMB 8712)</name>
    <dbReference type="NCBI Taxonomy" id="395963"/>
    <lineage>
        <taxon>Bacteria</taxon>
        <taxon>Pseudomonadati</taxon>
        <taxon>Pseudomonadota</taxon>
        <taxon>Alphaproteobacteria</taxon>
        <taxon>Hyphomicrobiales</taxon>
        <taxon>Beijerinckiaceae</taxon>
        <taxon>Beijerinckia</taxon>
    </lineage>
</organism>
<dbReference type="GO" id="GO:0022857">
    <property type="term" value="F:transmembrane transporter activity"/>
    <property type="evidence" value="ECO:0007669"/>
    <property type="project" value="InterPro"/>
</dbReference>
<keyword evidence="8" id="KW-1185">Reference proteome</keyword>
<feature type="transmembrane region" description="Helical" evidence="6">
    <location>
        <begin position="399"/>
        <end position="422"/>
    </location>
</feature>
<feature type="transmembrane region" description="Helical" evidence="6">
    <location>
        <begin position="236"/>
        <end position="261"/>
    </location>
</feature>
<reference evidence="7 8" key="2">
    <citation type="journal article" date="2010" name="J. Bacteriol.">
        <title>Complete genome sequence of Beijerinckia indica subsp. indica.</title>
        <authorList>
            <person name="Tamas I."/>
            <person name="Dedysh S.N."/>
            <person name="Liesack W."/>
            <person name="Stott M.B."/>
            <person name="Alam M."/>
            <person name="Murrell J.C."/>
            <person name="Dunfield P.F."/>
        </authorList>
    </citation>
    <scope>NUCLEOTIDE SEQUENCE [LARGE SCALE GENOMIC DNA]</scope>
    <source>
        <strain evidence="8">ATCC 9039 / DSM 1715 / NCIMB 8712</strain>
    </source>
</reference>
<keyword evidence="2" id="KW-1003">Cell membrane</keyword>
<dbReference type="eggNOG" id="COG0531">
    <property type="taxonomic scope" value="Bacteria"/>
</dbReference>
<accession>B2IFL6</accession>
<evidence type="ECO:0000256" key="2">
    <source>
        <dbReference type="ARBA" id="ARBA00022475"/>
    </source>
</evidence>
<dbReference type="Pfam" id="PF13520">
    <property type="entry name" value="AA_permease_2"/>
    <property type="match status" value="1"/>
</dbReference>
<evidence type="ECO:0000256" key="3">
    <source>
        <dbReference type="ARBA" id="ARBA00022692"/>
    </source>
</evidence>
<dbReference type="InterPro" id="IPR002293">
    <property type="entry name" value="AA/rel_permease1"/>
</dbReference>
<evidence type="ECO:0000256" key="1">
    <source>
        <dbReference type="ARBA" id="ARBA00004651"/>
    </source>
</evidence>
<dbReference type="AlphaFoldDB" id="B2IFL6"/>
<feature type="transmembrane region" description="Helical" evidence="6">
    <location>
        <begin position="203"/>
        <end position="224"/>
    </location>
</feature>
<dbReference type="PIRSF" id="PIRSF006060">
    <property type="entry name" value="AA_transporter"/>
    <property type="match status" value="1"/>
</dbReference>
<keyword evidence="5 6" id="KW-0472">Membrane</keyword>
<dbReference type="EMBL" id="CP001016">
    <property type="protein sequence ID" value="ACB94227.1"/>
    <property type="molecule type" value="Genomic_DNA"/>
</dbReference>
<sequence>MTDEGGLGLKPDALSLPEAVIMGIAGTAPAYSMAATTATLIAVTGILAPASLLICGLVMFGVAFAFLHLTRLDPNAGAAYIWVKQTLHPVLGFFAGWAMLVMSALFMVSGTVPAATAMLQILAPGFVQNMMAVTLVAAFLMILIGLIVLKGIKLSSHFQVILTLIEVGIVAGLIIAALFASFAHPAHALSFGLLLGQDFTPSLFVSGALVAVYFYAGWDVTANLNEETRNPKRSGGVASVLAMLALMLMLIGFSAACLLTLSDDDIQKAGTDIVTTVAARILPAPWSSLAVIAVVLSTIGTLETNILQFTRTLFAMARDGVFARRYARVHAVHQTPWLSTVLVTAIGLGLLLLSSSFSSVSAIMKASASALGFQIAFYYALSCLACAWCLRRGFRSSQILLTGILWPLISALFLFGVAIGSLPTFDGVTLFVSLGSLAFGAVPLLLSRMRSAAKA</sequence>
<keyword evidence="4 6" id="KW-1133">Transmembrane helix</keyword>
<keyword evidence="3 6" id="KW-0812">Transmembrane</keyword>
<dbReference type="GO" id="GO:0005886">
    <property type="term" value="C:plasma membrane"/>
    <property type="evidence" value="ECO:0007669"/>
    <property type="project" value="UniProtKB-SubCell"/>
</dbReference>
<dbReference type="InterPro" id="IPR050367">
    <property type="entry name" value="APC_superfamily"/>
</dbReference>
<feature type="transmembrane region" description="Helical" evidence="6">
    <location>
        <begin position="281"/>
        <end position="302"/>
    </location>
</feature>
<feature type="transmembrane region" description="Helical" evidence="6">
    <location>
        <begin position="161"/>
        <end position="183"/>
    </location>
</feature>
<reference evidence="8" key="1">
    <citation type="submission" date="2008-03" db="EMBL/GenBank/DDBJ databases">
        <title>Complete sequence of chromosome of Beijerinckia indica subsp. indica ATCC 9039.</title>
        <authorList>
            <consortium name="US DOE Joint Genome Institute"/>
            <person name="Copeland A."/>
            <person name="Lucas S."/>
            <person name="Lapidus A."/>
            <person name="Glavina del Rio T."/>
            <person name="Dalin E."/>
            <person name="Tice H."/>
            <person name="Bruce D."/>
            <person name="Goodwin L."/>
            <person name="Pitluck S."/>
            <person name="LaButti K."/>
            <person name="Schmutz J."/>
            <person name="Larimer F."/>
            <person name="Land M."/>
            <person name="Hauser L."/>
            <person name="Kyrpides N."/>
            <person name="Mikhailova N."/>
            <person name="Dunfield P.F."/>
            <person name="Dedysh S.N."/>
            <person name="Liesack W."/>
            <person name="Saw J.H."/>
            <person name="Alam M."/>
            <person name="Chen Y."/>
            <person name="Murrell J.C."/>
            <person name="Richardson P."/>
        </authorList>
    </citation>
    <scope>NUCLEOTIDE SEQUENCE [LARGE SCALE GENOMIC DNA]</scope>
    <source>
        <strain evidence="8">ATCC 9039 / DSM 1715 / NCIMB 8712</strain>
    </source>
</reference>
<protein>
    <submittedName>
        <fullName evidence="7">Amino acid permease-associated region</fullName>
    </submittedName>
</protein>
<proteinExistence type="predicted"/>
<dbReference type="KEGG" id="bid:Bind_0575"/>
<dbReference type="STRING" id="395963.Bind_0575"/>
<feature type="transmembrane region" description="Helical" evidence="6">
    <location>
        <begin position="337"/>
        <end position="364"/>
    </location>
</feature>
<comment type="subcellular location">
    <subcellularLocation>
        <location evidence="1">Cell membrane</location>
        <topology evidence="1">Multi-pass membrane protein</topology>
    </subcellularLocation>
</comment>
<name>B2IFL6_BEII9</name>